<comment type="catalytic activity">
    <reaction evidence="9">
        <text>O-phospho-L-threonine + H(+) = (R)-1-aminopropan-2-yl phosphate + CO2</text>
        <dbReference type="Rhea" id="RHEA:11492"/>
        <dbReference type="ChEBI" id="CHEBI:15378"/>
        <dbReference type="ChEBI" id="CHEBI:16526"/>
        <dbReference type="ChEBI" id="CHEBI:58563"/>
        <dbReference type="ChEBI" id="CHEBI:58675"/>
        <dbReference type="EC" id="4.1.1.81"/>
    </reaction>
</comment>
<evidence type="ECO:0000256" key="3">
    <source>
        <dbReference type="ARBA" id="ARBA00004953"/>
    </source>
</evidence>
<dbReference type="RefSeq" id="WP_071070311.1">
    <property type="nucleotide sequence ID" value="NZ_CP017754.1"/>
</dbReference>
<evidence type="ECO:0000256" key="9">
    <source>
        <dbReference type="ARBA" id="ARBA00048531"/>
    </source>
</evidence>
<reference evidence="11 12" key="1">
    <citation type="submission" date="2016-10" db="EMBL/GenBank/DDBJ databases">
        <title>Complete genome sequences of three Cupriavidus strains isolated from various Malaysian environments.</title>
        <authorList>
            <person name="Abdullah A.A.-A."/>
            <person name="Shafie N.A.H."/>
            <person name="Lau N.S."/>
        </authorList>
    </citation>
    <scope>NUCLEOTIDE SEQUENCE [LARGE SCALE GENOMIC DNA]</scope>
    <source>
        <strain evidence="11 12">USMAA1020</strain>
    </source>
</reference>
<keyword evidence="5" id="KW-0169">Cobalamin biosynthesis</keyword>
<evidence type="ECO:0000256" key="7">
    <source>
        <dbReference type="ARBA" id="ARBA00023239"/>
    </source>
</evidence>
<name>A0ABM6F754_9BURK</name>
<comment type="cofactor">
    <cofactor evidence="1">
        <name>pyridoxal 5'-phosphate</name>
        <dbReference type="ChEBI" id="CHEBI:597326"/>
    </cofactor>
</comment>
<dbReference type="InterPro" id="IPR015421">
    <property type="entry name" value="PyrdxlP-dep_Trfase_major"/>
</dbReference>
<organism evidence="11 12">
    <name type="scientific">Cupriavidus malaysiensis</name>
    <dbReference type="NCBI Taxonomy" id="367825"/>
    <lineage>
        <taxon>Bacteria</taxon>
        <taxon>Pseudomonadati</taxon>
        <taxon>Pseudomonadota</taxon>
        <taxon>Betaproteobacteria</taxon>
        <taxon>Burkholderiales</taxon>
        <taxon>Burkholderiaceae</taxon>
        <taxon>Cupriavidus</taxon>
    </lineage>
</organism>
<evidence type="ECO:0000313" key="11">
    <source>
        <dbReference type="EMBL" id="AOZ07376.1"/>
    </source>
</evidence>
<dbReference type="CDD" id="cd00609">
    <property type="entry name" value="AAT_like"/>
    <property type="match status" value="1"/>
</dbReference>
<dbReference type="InterPro" id="IPR005860">
    <property type="entry name" value="CobD"/>
</dbReference>
<evidence type="ECO:0000256" key="4">
    <source>
        <dbReference type="ARBA" id="ARBA00012285"/>
    </source>
</evidence>
<dbReference type="PANTHER" id="PTHR42885:SF1">
    <property type="entry name" value="THREONINE-PHOSPHATE DECARBOXYLASE"/>
    <property type="match status" value="1"/>
</dbReference>
<dbReference type="EMBL" id="CP017754">
    <property type="protein sequence ID" value="AOZ07376.1"/>
    <property type="molecule type" value="Genomic_DNA"/>
</dbReference>
<sequence length="362" mass="37293">MNTNTTAPIRHGGDLRAASQRYGRPLPDWLDLSTGINPDGYPVPPLPADAWQRLPEEDDGLAEAAARAYGAPLALPVAGSQAAIRALPALLPPGRVGIAALGYSEYAPAFAFAGHTVVPLDEATLHDPGLGGTLAALDHLVVVNPNNPTGRLLPPATLAAWHAALAARGGTLLLDEAFMDCLGHGSLAAQAHLPGLVVLRSLGKFYGLAGLRCGFVLAAPALLAALRERLGHWSVSGPARAVARLALQDSAWQAATRLRLAQAGARLGSVLCAAGLAPVGQPLFQWVPCQQAGALHVALARQGIWTRLFDAAGGCPPSLRLGLPPDRAQDWARLRQGLDVALADTGSTGHVDSLPPAAGAAD</sequence>
<evidence type="ECO:0000256" key="2">
    <source>
        <dbReference type="ARBA" id="ARBA00003444"/>
    </source>
</evidence>
<evidence type="ECO:0000313" key="12">
    <source>
        <dbReference type="Proteomes" id="UP000177515"/>
    </source>
</evidence>
<comment type="function">
    <text evidence="2">Decarboxylates L-threonine-O-3-phosphate to yield (R)-1-amino-2-propanol O-2-phosphate, the precursor for the linkage between the nucleotide loop and the corrin ring in cobalamin.</text>
</comment>
<gene>
    <name evidence="11" type="ORF">BKK80_17250</name>
</gene>
<dbReference type="InterPro" id="IPR015422">
    <property type="entry name" value="PyrdxlP-dep_Trfase_small"/>
</dbReference>
<dbReference type="EC" id="4.1.1.81" evidence="4"/>
<keyword evidence="12" id="KW-1185">Reference proteome</keyword>
<evidence type="ECO:0000256" key="6">
    <source>
        <dbReference type="ARBA" id="ARBA00022898"/>
    </source>
</evidence>
<dbReference type="InterPro" id="IPR004839">
    <property type="entry name" value="Aminotransferase_I/II_large"/>
</dbReference>
<dbReference type="Gene3D" id="3.90.1150.10">
    <property type="entry name" value="Aspartate Aminotransferase, domain 1"/>
    <property type="match status" value="1"/>
</dbReference>
<evidence type="ECO:0000256" key="8">
    <source>
        <dbReference type="ARBA" id="ARBA00029996"/>
    </source>
</evidence>
<dbReference type="NCBIfam" id="TIGR01140">
    <property type="entry name" value="L_thr_O3P_dcar"/>
    <property type="match status" value="1"/>
</dbReference>
<dbReference type="Pfam" id="PF00155">
    <property type="entry name" value="Aminotran_1_2"/>
    <property type="match status" value="1"/>
</dbReference>
<dbReference type="Proteomes" id="UP000177515">
    <property type="component" value="Chromosome 1"/>
</dbReference>
<feature type="domain" description="Aminotransferase class I/classII large" evidence="10">
    <location>
        <begin position="75"/>
        <end position="322"/>
    </location>
</feature>
<dbReference type="Gene3D" id="3.40.640.10">
    <property type="entry name" value="Type I PLP-dependent aspartate aminotransferase-like (Major domain)"/>
    <property type="match status" value="1"/>
</dbReference>
<comment type="pathway">
    <text evidence="3">Cofactor biosynthesis; adenosylcobalamin biosynthesis.</text>
</comment>
<dbReference type="PANTHER" id="PTHR42885">
    <property type="entry name" value="HISTIDINOL-PHOSPHATE AMINOTRANSFERASE-RELATED"/>
    <property type="match status" value="1"/>
</dbReference>
<proteinExistence type="predicted"/>
<dbReference type="SUPFAM" id="SSF53383">
    <property type="entry name" value="PLP-dependent transferases"/>
    <property type="match status" value="1"/>
</dbReference>
<protein>
    <recommendedName>
        <fullName evidence="4">threonine-phosphate decarboxylase</fullName>
        <ecNumber evidence="4">4.1.1.81</ecNumber>
    </recommendedName>
    <alternativeName>
        <fullName evidence="8">L-threonine-O-3-phosphate decarboxylase</fullName>
    </alternativeName>
</protein>
<evidence type="ECO:0000259" key="10">
    <source>
        <dbReference type="Pfam" id="PF00155"/>
    </source>
</evidence>
<evidence type="ECO:0000256" key="5">
    <source>
        <dbReference type="ARBA" id="ARBA00022573"/>
    </source>
</evidence>
<dbReference type="InterPro" id="IPR015424">
    <property type="entry name" value="PyrdxlP-dep_Trfase"/>
</dbReference>
<keyword evidence="7" id="KW-0456">Lyase</keyword>
<accession>A0ABM6F754</accession>
<evidence type="ECO:0000256" key="1">
    <source>
        <dbReference type="ARBA" id="ARBA00001933"/>
    </source>
</evidence>
<keyword evidence="6" id="KW-0663">Pyridoxal phosphate</keyword>